<dbReference type="VEuPathDB" id="VectorBase:AFAF020366"/>
<feature type="region of interest" description="Disordered" evidence="1">
    <location>
        <begin position="525"/>
        <end position="570"/>
    </location>
</feature>
<feature type="region of interest" description="Disordered" evidence="1">
    <location>
        <begin position="260"/>
        <end position="282"/>
    </location>
</feature>
<protein>
    <recommendedName>
        <fullName evidence="5">DUF4774 domain-containing protein</fullName>
    </recommendedName>
</protein>
<feature type="compositionally biased region" description="Polar residues" evidence="1">
    <location>
        <begin position="340"/>
        <end position="349"/>
    </location>
</feature>
<feature type="transmembrane region" description="Helical" evidence="2">
    <location>
        <begin position="45"/>
        <end position="66"/>
    </location>
</feature>
<feature type="compositionally biased region" description="Low complexity" evidence="1">
    <location>
        <begin position="260"/>
        <end position="276"/>
    </location>
</feature>
<evidence type="ECO:0000313" key="4">
    <source>
        <dbReference type="Proteomes" id="UP000075886"/>
    </source>
</evidence>
<feature type="region of interest" description="Disordered" evidence="1">
    <location>
        <begin position="389"/>
        <end position="427"/>
    </location>
</feature>
<reference evidence="4" key="1">
    <citation type="submission" date="2014-01" db="EMBL/GenBank/DDBJ databases">
        <title>The Genome Sequence of Anopheles farauti FAR1 (V2).</title>
        <authorList>
            <consortium name="The Broad Institute Genomics Platform"/>
            <person name="Neafsey D.E."/>
            <person name="Besansky N."/>
            <person name="Howell P."/>
            <person name="Walton C."/>
            <person name="Young S.K."/>
            <person name="Zeng Q."/>
            <person name="Gargeya S."/>
            <person name="Fitzgerald M."/>
            <person name="Haas B."/>
            <person name="Abouelleil A."/>
            <person name="Allen A.W."/>
            <person name="Alvarado L."/>
            <person name="Arachchi H.M."/>
            <person name="Berlin A.M."/>
            <person name="Chapman S.B."/>
            <person name="Gainer-Dewar J."/>
            <person name="Goldberg J."/>
            <person name="Griggs A."/>
            <person name="Gujja S."/>
            <person name="Hansen M."/>
            <person name="Howarth C."/>
            <person name="Imamovic A."/>
            <person name="Ireland A."/>
            <person name="Larimer J."/>
            <person name="McCowan C."/>
            <person name="Murphy C."/>
            <person name="Pearson M."/>
            <person name="Poon T.W."/>
            <person name="Priest M."/>
            <person name="Roberts A."/>
            <person name="Saif S."/>
            <person name="Shea T."/>
            <person name="Sisk P."/>
            <person name="Sykes S."/>
            <person name="Wortman J."/>
            <person name="Nusbaum C."/>
            <person name="Birren B."/>
        </authorList>
    </citation>
    <scope>NUCLEOTIDE SEQUENCE [LARGE SCALE GENOMIC DNA]</scope>
    <source>
        <strain evidence="4">FAR1</strain>
    </source>
</reference>
<dbReference type="EnsemblMetazoa" id="AFAF020366-RA">
    <property type="protein sequence ID" value="AFAF020366-PA"/>
    <property type="gene ID" value="AFAF020366"/>
</dbReference>
<proteinExistence type="predicted"/>
<feature type="compositionally biased region" description="Acidic residues" evidence="1">
    <location>
        <begin position="450"/>
        <end position="467"/>
    </location>
</feature>
<dbReference type="AlphaFoldDB" id="A0A182R075"/>
<evidence type="ECO:0000256" key="1">
    <source>
        <dbReference type="SAM" id="MobiDB-lite"/>
    </source>
</evidence>
<evidence type="ECO:0008006" key="5">
    <source>
        <dbReference type="Google" id="ProtNLM"/>
    </source>
</evidence>
<keyword evidence="2" id="KW-0472">Membrane</keyword>
<feature type="compositionally biased region" description="Low complexity" evidence="1">
    <location>
        <begin position="389"/>
        <end position="399"/>
    </location>
</feature>
<name>A0A182R075_9DIPT</name>
<evidence type="ECO:0000313" key="3">
    <source>
        <dbReference type="EnsemblMetazoa" id="AFAF020366-PA"/>
    </source>
</evidence>
<feature type="compositionally biased region" description="Basic and acidic residues" evidence="1">
    <location>
        <begin position="525"/>
        <end position="556"/>
    </location>
</feature>
<sequence length="688" mass="75029">MIAINAVVVVVAFEEGTSALPCKRTKPTKKTKEISKKNISRPLPFCHSLAMFKLVVIILCFATLLVSTGSALKKDEYEISIKHGAYAVHQRHSENAVNTSEGARAGTSRSVPLAPTIAPGSASKENVQQRNEQFFGAGVKSGPDRGEGEGERISTTLAVPKPTVQSVSNDRVTPSVRPIPSVDFNAVSPGLEEVPLQANIFQSSLGRGQGRVVSYQTVEYYAPNDETTTEREAAVVPETISSEDFYNTPQLRERGPVLFSTEPTTTTTTTIMSPTTVKPPGKLFKAIPKSAVEENEEIYLLLKYEHPRKNSDDGNAESVDDASKASENRERKGKVESARTRSSQQQANRSKTRGRPQTEEQSDNFLQEGLRAGGSFTTVGYFVSDTETTTSMTPVSTSTKNLNVENTPATEAPSWRTKSRGSPNKLRNSYGDYLSADFKDFEDSIRPIEENVDETPEGEEDGEEAGEDAGNNTPVDIDDNLDINEMTRILAGRQGGLTISEFNRLFKDYLKKEITADDAEDFAKLESESKETAPDTTEPSKEDATKSFDIRAENGKKVPKVTGALPGPSAAQKQQLDQLKVLVNKGALKGGRKEKVVKIGYGGSKSYQGVFKSPKFLEKVRSERPVPSDGSWSGLEYRLPLPMREIGPMAYVDNPVFGFVPGGRARGKVEVQKGANGGQSYVKFQKIS</sequence>
<dbReference type="Proteomes" id="UP000075886">
    <property type="component" value="Unassembled WGS sequence"/>
</dbReference>
<evidence type="ECO:0000256" key="2">
    <source>
        <dbReference type="SAM" id="Phobius"/>
    </source>
</evidence>
<feature type="region of interest" description="Disordered" evidence="1">
    <location>
        <begin position="92"/>
        <end position="128"/>
    </location>
</feature>
<feature type="region of interest" description="Disordered" evidence="1">
    <location>
        <begin position="308"/>
        <end position="362"/>
    </location>
</feature>
<reference evidence="3" key="2">
    <citation type="submission" date="2020-05" db="UniProtKB">
        <authorList>
            <consortium name="EnsemblMetazoa"/>
        </authorList>
    </citation>
    <scope>IDENTIFICATION</scope>
    <source>
        <strain evidence="3">FAR1</strain>
    </source>
</reference>
<keyword evidence="4" id="KW-1185">Reference proteome</keyword>
<feature type="compositionally biased region" description="Basic and acidic residues" evidence="1">
    <location>
        <begin position="321"/>
        <end position="339"/>
    </location>
</feature>
<organism evidence="3 4">
    <name type="scientific">Anopheles farauti</name>
    <dbReference type="NCBI Taxonomy" id="69004"/>
    <lineage>
        <taxon>Eukaryota</taxon>
        <taxon>Metazoa</taxon>
        <taxon>Ecdysozoa</taxon>
        <taxon>Arthropoda</taxon>
        <taxon>Hexapoda</taxon>
        <taxon>Insecta</taxon>
        <taxon>Pterygota</taxon>
        <taxon>Neoptera</taxon>
        <taxon>Endopterygota</taxon>
        <taxon>Diptera</taxon>
        <taxon>Nematocera</taxon>
        <taxon>Culicoidea</taxon>
        <taxon>Culicidae</taxon>
        <taxon>Anophelinae</taxon>
        <taxon>Anopheles</taxon>
    </lineage>
</organism>
<keyword evidence="2" id="KW-0812">Transmembrane</keyword>
<accession>A0A182R075</accession>
<keyword evidence="2" id="KW-1133">Transmembrane helix</keyword>
<feature type="region of interest" description="Disordered" evidence="1">
    <location>
        <begin position="448"/>
        <end position="479"/>
    </location>
</feature>
<feature type="compositionally biased region" description="Polar residues" evidence="1">
    <location>
        <begin position="400"/>
        <end position="409"/>
    </location>
</feature>
<dbReference type="EMBL" id="AXCN02000567">
    <property type="status" value="NOT_ANNOTATED_CDS"/>
    <property type="molecule type" value="Genomic_DNA"/>
</dbReference>